<sequence>MVGLVSAAMLGGCTPDADDASIRLCKDAMGRRVAEANCQGSGGTARGFSHAYISNRQAVPAEGQAIGEHRSSPGNGEVRSPEGRVVRGGLGGSARGSVGS</sequence>
<comment type="caution">
    <text evidence="2">The sequence shown here is derived from an EMBL/GenBank/DDBJ whole genome shotgun (WGS) entry which is preliminary data.</text>
</comment>
<evidence type="ECO:0000313" key="3">
    <source>
        <dbReference type="Proteomes" id="UP000216991"/>
    </source>
</evidence>
<proteinExistence type="predicted"/>
<dbReference type="AlphaFoldDB" id="A0A255YI23"/>
<keyword evidence="3" id="KW-1185">Reference proteome</keyword>
<feature type="region of interest" description="Disordered" evidence="1">
    <location>
        <begin position="61"/>
        <end position="100"/>
    </location>
</feature>
<protein>
    <submittedName>
        <fullName evidence="2">Uncharacterized protein</fullName>
    </submittedName>
</protein>
<organism evidence="2 3">
    <name type="scientific">Sandarakinorhabdus cyanobacteriorum</name>
    <dbReference type="NCBI Taxonomy" id="1981098"/>
    <lineage>
        <taxon>Bacteria</taxon>
        <taxon>Pseudomonadati</taxon>
        <taxon>Pseudomonadota</taxon>
        <taxon>Alphaproteobacteria</taxon>
        <taxon>Sphingomonadales</taxon>
        <taxon>Sphingosinicellaceae</taxon>
        <taxon>Sandarakinorhabdus</taxon>
    </lineage>
</organism>
<dbReference type="EMBL" id="NOXT01000107">
    <property type="protein sequence ID" value="OYQ28823.1"/>
    <property type="molecule type" value="Genomic_DNA"/>
</dbReference>
<accession>A0A255YI23</accession>
<dbReference type="Proteomes" id="UP000216991">
    <property type="component" value="Unassembled WGS sequence"/>
</dbReference>
<name>A0A255YI23_9SPHN</name>
<feature type="compositionally biased region" description="Gly residues" evidence="1">
    <location>
        <begin position="86"/>
        <end position="100"/>
    </location>
</feature>
<reference evidence="2 3" key="1">
    <citation type="submission" date="2017-07" db="EMBL/GenBank/DDBJ databases">
        <title>Sandarakinorhabdus cyanobacteriorum sp. nov., a novel bacterium isolated from cyanobacterial aggregates in a eutrophic lake.</title>
        <authorList>
            <person name="Cai H."/>
        </authorList>
    </citation>
    <scope>NUCLEOTIDE SEQUENCE [LARGE SCALE GENOMIC DNA]</scope>
    <source>
        <strain evidence="2 3">TH057</strain>
    </source>
</reference>
<evidence type="ECO:0000313" key="2">
    <source>
        <dbReference type="EMBL" id="OYQ28823.1"/>
    </source>
</evidence>
<gene>
    <name evidence="2" type="ORF">CHU93_08315</name>
</gene>
<evidence type="ECO:0000256" key="1">
    <source>
        <dbReference type="SAM" id="MobiDB-lite"/>
    </source>
</evidence>